<dbReference type="EMBL" id="CAMAPE010000051">
    <property type="protein sequence ID" value="CAH9108553.1"/>
    <property type="molecule type" value="Genomic_DNA"/>
</dbReference>
<keyword evidence="4" id="KW-1185">Reference proteome</keyword>
<feature type="domain" description="Zinc knuckle CX2CX4HX4C" evidence="2">
    <location>
        <begin position="117"/>
        <end position="158"/>
    </location>
</feature>
<dbReference type="PANTHER" id="PTHR31286">
    <property type="entry name" value="GLYCINE-RICH CELL WALL STRUCTURAL PROTEIN 1.8-LIKE"/>
    <property type="match status" value="1"/>
</dbReference>
<reference evidence="3" key="1">
    <citation type="submission" date="2022-07" db="EMBL/GenBank/DDBJ databases">
        <authorList>
            <person name="Macas J."/>
            <person name="Novak P."/>
            <person name="Neumann P."/>
        </authorList>
    </citation>
    <scope>NUCLEOTIDE SEQUENCE</scope>
</reference>
<dbReference type="PANTHER" id="PTHR31286:SF153">
    <property type="entry name" value="DUF4283 DOMAIN PROTEIN"/>
    <property type="match status" value="1"/>
</dbReference>
<evidence type="ECO:0000313" key="3">
    <source>
        <dbReference type="EMBL" id="CAH9108553.1"/>
    </source>
</evidence>
<sequence length="163" mass="19126">MALLWRSGKGVSIKEIGKKMYLFIVYHRLGMDHVLDGGPWFFERNLLSLKEVKPEDSPLKIDLKEAEFWVQVYNVPYSLMNLGTARRIDNFIGSFVKYDDNQFDEKWEAYLCVRVCMDVSKSLKKGTTLKKSRIEHWVDFKYEKLPIFCFICGIIGHAIMFVL</sequence>
<evidence type="ECO:0000259" key="1">
    <source>
        <dbReference type="Pfam" id="PF14111"/>
    </source>
</evidence>
<dbReference type="Pfam" id="PF14392">
    <property type="entry name" value="zf-CCHC_4"/>
    <property type="match status" value="1"/>
</dbReference>
<dbReference type="InterPro" id="IPR025558">
    <property type="entry name" value="DUF4283"/>
</dbReference>
<feature type="domain" description="DUF4283" evidence="1">
    <location>
        <begin position="2"/>
        <end position="55"/>
    </location>
</feature>
<organism evidence="3 4">
    <name type="scientific">Cuscuta europaea</name>
    <name type="common">European dodder</name>
    <dbReference type="NCBI Taxonomy" id="41803"/>
    <lineage>
        <taxon>Eukaryota</taxon>
        <taxon>Viridiplantae</taxon>
        <taxon>Streptophyta</taxon>
        <taxon>Embryophyta</taxon>
        <taxon>Tracheophyta</taxon>
        <taxon>Spermatophyta</taxon>
        <taxon>Magnoliopsida</taxon>
        <taxon>eudicotyledons</taxon>
        <taxon>Gunneridae</taxon>
        <taxon>Pentapetalae</taxon>
        <taxon>asterids</taxon>
        <taxon>lamiids</taxon>
        <taxon>Solanales</taxon>
        <taxon>Convolvulaceae</taxon>
        <taxon>Cuscuteae</taxon>
        <taxon>Cuscuta</taxon>
        <taxon>Cuscuta subgen. Cuscuta</taxon>
    </lineage>
</organism>
<gene>
    <name evidence="3" type="ORF">CEURO_LOCUS18185</name>
</gene>
<accession>A0A9P0ZS23</accession>
<dbReference type="InterPro" id="IPR025836">
    <property type="entry name" value="Zn_knuckle_CX2CX4HX4C"/>
</dbReference>
<dbReference type="InterPro" id="IPR040256">
    <property type="entry name" value="At4g02000-like"/>
</dbReference>
<protein>
    <recommendedName>
        <fullName evidence="5">DUF4283 domain-containing protein</fullName>
    </recommendedName>
</protein>
<evidence type="ECO:0000259" key="2">
    <source>
        <dbReference type="Pfam" id="PF14392"/>
    </source>
</evidence>
<dbReference type="Pfam" id="PF14111">
    <property type="entry name" value="DUF4283"/>
    <property type="match status" value="1"/>
</dbReference>
<comment type="caution">
    <text evidence="3">The sequence shown here is derived from an EMBL/GenBank/DDBJ whole genome shotgun (WGS) entry which is preliminary data.</text>
</comment>
<proteinExistence type="predicted"/>
<evidence type="ECO:0000313" key="4">
    <source>
        <dbReference type="Proteomes" id="UP001152484"/>
    </source>
</evidence>
<evidence type="ECO:0008006" key="5">
    <source>
        <dbReference type="Google" id="ProtNLM"/>
    </source>
</evidence>
<dbReference type="OrthoDB" id="990360at2759"/>
<name>A0A9P0ZS23_CUSEU</name>
<dbReference type="Proteomes" id="UP001152484">
    <property type="component" value="Unassembled WGS sequence"/>
</dbReference>
<dbReference type="AlphaFoldDB" id="A0A9P0ZS23"/>